<feature type="transmembrane region" description="Helical" evidence="6">
    <location>
        <begin position="316"/>
        <end position="342"/>
    </location>
</feature>
<dbReference type="RefSeq" id="WP_003807091.1">
    <property type="nucleotide sequence ID" value="NZ_JDUX01000015.1"/>
</dbReference>
<dbReference type="EMBL" id="JGZQ01000003">
    <property type="protein sequence ID" value="KFI98256.1"/>
    <property type="molecule type" value="Genomic_DNA"/>
</dbReference>
<keyword evidence="3 6" id="KW-0812">Transmembrane</keyword>
<dbReference type="AlphaFoldDB" id="A0A087DRV6"/>
<protein>
    <submittedName>
        <fullName evidence="8">ABC transporter ATP-binding protein</fullName>
    </submittedName>
</protein>
<proteinExistence type="predicted"/>
<comment type="caution">
    <text evidence="8">The sequence shown here is derived from an EMBL/GenBank/DDBJ whole genome shotgun (WGS) entry which is preliminary data.</text>
</comment>
<feature type="transmembrane region" description="Helical" evidence="6">
    <location>
        <begin position="21"/>
        <end position="41"/>
    </location>
</feature>
<dbReference type="PANTHER" id="PTHR30572">
    <property type="entry name" value="MEMBRANE COMPONENT OF TRANSPORTER-RELATED"/>
    <property type="match status" value="1"/>
</dbReference>
<evidence type="ECO:0000313" key="9">
    <source>
        <dbReference type="Proteomes" id="UP000029091"/>
    </source>
</evidence>
<keyword evidence="4 6" id="KW-1133">Transmembrane helix</keyword>
<keyword evidence="8" id="KW-0067">ATP-binding</keyword>
<keyword evidence="5 6" id="KW-0472">Membrane</keyword>
<name>A0A087DRV6_BIFAD</name>
<sequence length="407" mass="42764">MTGMNVWKRATLAIVRKPVRSGIIGLLMLMVFTSLVAQVGASTALQKMSDDIGGSLGIGFTVDTGENPVSPKEASRFSRIPGVGKTVYERKTLAQVDGAHPVVPEHGPRLDSGLSTQVSVLGTTDSSLSEEFQSGLYRLEQGHHISGNGRNVLIHRDFARENGLSVGSTFRLSQEGRDSTVRVAGIFSGNVQAQSPMPSDASENLIYSGAQVVSALTGEERVGTIRCLSDNPRDLSAAMAQAKKIAGSEYGVTDDSAQLSGVLQSVETVRDLVRMVLLSVCLADVLVLGMALVFWIRSRIHEIGTLLALGIGKMQIIAQFAIETGLMAVVAALCSLGTGSLLSGYVSSLLLHDSGVAPLESLQVEALPPEQTLLILLLGCAVIAIALAVSCAAVLAKSPKSILSSMR</sequence>
<evidence type="ECO:0000256" key="4">
    <source>
        <dbReference type="ARBA" id="ARBA00022989"/>
    </source>
</evidence>
<evidence type="ECO:0000313" key="8">
    <source>
        <dbReference type="EMBL" id="KFI98256.1"/>
    </source>
</evidence>
<feature type="transmembrane region" description="Helical" evidence="6">
    <location>
        <begin position="373"/>
        <end position="396"/>
    </location>
</feature>
<feature type="transmembrane region" description="Helical" evidence="6">
    <location>
        <begin position="272"/>
        <end position="296"/>
    </location>
</feature>
<accession>A0A087DRV6</accession>
<dbReference type="GO" id="GO:0005524">
    <property type="term" value="F:ATP binding"/>
    <property type="evidence" value="ECO:0007669"/>
    <property type="project" value="UniProtKB-KW"/>
</dbReference>
<organism evidence="8 9">
    <name type="scientific">Bifidobacterium adolescentis JCM 15918</name>
    <dbReference type="NCBI Taxonomy" id="1437612"/>
    <lineage>
        <taxon>Bacteria</taxon>
        <taxon>Bacillati</taxon>
        <taxon>Actinomycetota</taxon>
        <taxon>Actinomycetes</taxon>
        <taxon>Bifidobacteriales</taxon>
        <taxon>Bifidobacteriaceae</taxon>
        <taxon>Bifidobacterium</taxon>
    </lineage>
</organism>
<keyword evidence="2" id="KW-1003">Cell membrane</keyword>
<evidence type="ECO:0000256" key="6">
    <source>
        <dbReference type="SAM" id="Phobius"/>
    </source>
</evidence>
<dbReference type="GO" id="GO:0022857">
    <property type="term" value="F:transmembrane transporter activity"/>
    <property type="evidence" value="ECO:0007669"/>
    <property type="project" value="TreeGrafter"/>
</dbReference>
<reference evidence="8 9" key="1">
    <citation type="submission" date="2014-03" db="EMBL/GenBank/DDBJ databases">
        <title>Genomics of Bifidobacteria.</title>
        <authorList>
            <person name="Ventura M."/>
            <person name="Milani C."/>
            <person name="Lugli G.A."/>
        </authorList>
    </citation>
    <scope>NUCLEOTIDE SEQUENCE [LARGE SCALE GENOMIC DNA]</scope>
    <source>
        <strain evidence="9">JCM 15918</strain>
    </source>
</reference>
<evidence type="ECO:0000259" key="7">
    <source>
        <dbReference type="Pfam" id="PF02687"/>
    </source>
</evidence>
<evidence type="ECO:0000256" key="5">
    <source>
        <dbReference type="ARBA" id="ARBA00023136"/>
    </source>
</evidence>
<evidence type="ECO:0000256" key="3">
    <source>
        <dbReference type="ARBA" id="ARBA00022692"/>
    </source>
</evidence>
<dbReference type="PANTHER" id="PTHR30572:SF9">
    <property type="entry name" value="ABC TRANSPORTER PERMEASE PROTEIN"/>
    <property type="match status" value="1"/>
</dbReference>
<dbReference type="InterPro" id="IPR050250">
    <property type="entry name" value="Macrolide_Exporter_MacB"/>
</dbReference>
<feature type="domain" description="ABC3 transporter permease C-terminal" evidence="7">
    <location>
        <begin position="279"/>
        <end position="395"/>
    </location>
</feature>
<evidence type="ECO:0000256" key="1">
    <source>
        <dbReference type="ARBA" id="ARBA00004651"/>
    </source>
</evidence>
<dbReference type="GO" id="GO:0005886">
    <property type="term" value="C:plasma membrane"/>
    <property type="evidence" value="ECO:0007669"/>
    <property type="project" value="UniProtKB-SubCell"/>
</dbReference>
<comment type="subcellular location">
    <subcellularLocation>
        <location evidence="1">Cell membrane</location>
        <topology evidence="1">Multi-pass membrane protein</topology>
    </subcellularLocation>
</comment>
<dbReference type="Proteomes" id="UP000029091">
    <property type="component" value="Unassembled WGS sequence"/>
</dbReference>
<gene>
    <name evidence="8" type="ORF">BSTER_0836</name>
</gene>
<evidence type="ECO:0000256" key="2">
    <source>
        <dbReference type="ARBA" id="ARBA00022475"/>
    </source>
</evidence>
<dbReference type="InterPro" id="IPR003838">
    <property type="entry name" value="ABC3_permease_C"/>
</dbReference>
<keyword evidence="8" id="KW-0547">Nucleotide-binding</keyword>
<dbReference type="Pfam" id="PF02687">
    <property type="entry name" value="FtsX"/>
    <property type="match status" value="1"/>
</dbReference>